<sequence length="395" mass="45631">MRRTSFFDIPQELVDLIIDHFHNDFTTLHICAVVSRAWLYPARAHLFREVLLARPEDVYNLQQLIIAKKHIARCVRTLKINSKIFKPGPNPDKPVQSGYIEYIQQSLFKPLIHLRTLHFDYVHFDTVILDQHLLEAIGELPICELKFTRCDFRDFETFEKVVFANTNVTHLSLDDVKWKETPDFTVFSDTYKINRASLALTHISFGGYCEIELYRNWLEQGLSFSSLRSLEATGLAQIGDVQLVAGILEKVASTLQHLRLRCLFSCAHEYQLSEIPSIIDLAPLQHLYSLHLSPQGLDNRLFSWAPNLLSQITSPNLRKITIDAHLHASQRELKLKGWEQFVALIKAPRFSGVEQVCVWHRGPMEWKGAEELVKGCFGGLREYQKVRVEDHIFRG</sequence>
<gene>
    <name evidence="1" type="ORF">BDY19DRAFT_392007</name>
</gene>
<name>A0ACB8TV22_9APHY</name>
<evidence type="ECO:0000313" key="2">
    <source>
        <dbReference type="Proteomes" id="UP001055072"/>
    </source>
</evidence>
<keyword evidence="2" id="KW-1185">Reference proteome</keyword>
<accession>A0ACB8TV22</accession>
<evidence type="ECO:0000313" key="1">
    <source>
        <dbReference type="EMBL" id="KAI0085774.1"/>
    </source>
</evidence>
<dbReference type="EMBL" id="MU274928">
    <property type="protein sequence ID" value="KAI0085774.1"/>
    <property type="molecule type" value="Genomic_DNA"/>
</dbReference>
<organism evidence="1 2">
    <name type="scientific">Irpex rosettiformis</name>
    <dbReference type="NCBI Taxonomy" id="378272"/>
    <lineage>
        <taxon>Eukaryota</taxon>
        <taxon>Fungi</taxon>
        <taxon>Dikarya</taxon>
        <taxon>Basidiomycota</taxon>
        <taxon>Agaricomycotina</taxon>
        <taxon>Agaricomycetes</taxon>
        <taxon>Polyporales</taxon>
        <taxon>Irpicaceae</taxon>
        <taxon>Irpex</taxon>
    </lineage>
</organism>
<reference evidence="1" key="1">
    <citation type="journal article" date="2021" name="Environ. Microbiol.">
        <title>Gene family expansions and transcriptome signatures uncover fungal adaptations to wood decay.</title>
        <authorList>
            <person name="Hage H."/>
            <person name="Miyauchi S."/>
            <person name="Viragh M."/>
            <person name="Drula E."/>
            <person name="Min B."/>
            <person name="Chaduli D."/>
            <person name="Navarro D."/>
            <person name="Favel A."/>
            <person name="Norest M."/>
            <person name="Lesage-Meessen L."/>
            <person name="Balint B."/>
            <person name="Merenyi Z."/>
            <person name="de Eugenio L."/>
            <person name="Morin E."/>
            <person name="Martinez A.T."/>
            <person name="Baldrian P."/>
            <person name="Stursova M."/>
            <person name="Martinez M.J."/>
            <person name="Novotny C."/>
            <person name="Magnuson J.K."/>
            <person name="Spatafora J.W."/>
            <person name="Maurice S."/>
            <person name="Pangilinan J."/>
            <person name="Andreopoulos W."/>
            <person name="LaButti K."/>
            <person name="Hundley H."/>
            <person name="Na H."/>
            <person name="Kuo A."/>
            <person name="Barry K."/>
            <person name="Lipzen A."/>
            <person name="Henrissat B."/>
            <person name="Riley R."/>
            <person name="Ahrendt S."/>
            <person name="Nagy L.G."/>
            <person name="Grigoriev I.V."/>
            <person name="Martin F."/>
            <person name="Rosso M.N."/>
        </authorList>
    </citation>
    <scope>NUCLEOTIDE SEQUENCE</scope>
    <source>
        <strain evidence="1">CBS 384.51</strain>
    </source>
</reference>
<protein>
    <submittedName>
        <fullName evidence="1">Uncharacterized protein</fullName>
    </submittedName>
</protein>
<proteinExistence type="predicted"/>
<dbReference type="Proteomes" id="UP001055072">
    <property type="component" value="Unassembled WGS sequence"/>
</dbReference>
<comment type="caution">
    <text evidence="1">The sequence shown here is derived from an EMBL/GenBank/DDBJ whole genome shotgun (WGS) entry which is preliminary data.</text>
</comment>